<dbReference type="InterPro" id="IPR002545">
    <property type="entry name" value="CheW-lke_dom"/>
</dbReference>
<dbReference type="PANTHER" id="PTHR22617">
    <property type="entry name" value="CHEMOTAXIS SENSOR HISTIDINE KINASE-RELATED"/>
    <property type="match status" value="1"/>
</dbReference>
<evidence type="ECO:0000313" key="3">
    <source>
        <dbReference type="Proteomes" id="UP000651156"/>
    </source>
</evidence>
<dbReference type="EMBL" id="JADEWN010000015">
    <property type="protein sequence ID" value="MBE9190356.1"/>
    <property type="molecule type" value="Genomic_DNA"/>
</dbReference>
<proteinExistence type="predicted"/>
<dbReference type="Proteomes" id="UP000651156">
    <property type="component" value="Unassembled WGS sequence"/>
</dbReference>
<comment type="caution">
    <text evidence="2">The sequence shown here is derived from an EMBL/GenBank/DDBJ whole genome shotgun (WGS) entry which is preliminary data.</text>
</comment>
<gene>
    <name evidence="2" type="ORF">IQ230_08285</name>
</gene>
<feature type="domain" description="CheW-like" evidence="1">
    <location>
        <begin position="18"/>
        <end position="160"/>
    </location>
</feature>
<dbReference type="PROSITE" id="PS50851">
    <property type="entry name" value="CHEW"/>
    <property type="match status" value="1"/>
</dbReference>
<dbReference type="InterPro" id="IPR036061">
    <property type="entry name" value="CheW-like_dom_sf"/>
</dbReference>
<accession>A0ABR9UQ02</accession>
<dbReference type="SUPFAM" id="SSF50341">
    <property type="entry name" value="CheW-like"/>
    <property type="match status" value="1"/>
</dbReference>
<evidence type="ECO:0000259" key="1">
    <source>
        <dbReference type="PROSITE" id="PS50851"/>
    </source>
</evidence>
<dbReference type="PANTHER" id="PTHR22617:SF23">
    <property type="entry name" value="CHEMOTAXIS PROTEIN CHEW"/>
    <property type="match status" value="1"/>
</dbReference>
<reference evidence="2 3" key="1">
    <citation type="submission" date="2020-10" db="EMBL/GenBank/DDBJ databases">
        <authorList>
            <person name="Castelo-Branco R."/>
            <person name="Eusebio N."/>
            <person name="Adriana R."/>
            <person name="Vieira A."/>
            <person name="Brugerolle De Fraissinette N."/>
            <person name="Rezende De Castro R."/>
            <person name="Schneider M.P."/>
            <person name="Vasconcelos V."/>
            <person name="Leao P.N."/>
        </authorList>
    </citation>
    <scope>NUCLEOTIDE SEQUENCE [LARGE SCALE GENOMIC DNA]</scope>
    <source>
        <strain evidence="2 3">LEGE 06123</strain>
    </source>
</reference>
<dbReference type="Gene3D" id="2.40.50.180">
    <property type="entry name" value="CheA-289, Domain 4"/>
    <property type="match status" value="1"/>
</dbReference>
<protein>
    <submittedName>
        <fullName evidence="2">Chemotaxis protein CheW</fullName>
    </submittedName>
</protein>
<dbReference type="RefSeq" id="WP_193931547.1">
    <property type="nucleotide sequence ID" value="NZ_CAWPMZ010000033.1"/>
</dbReference>
<sequence>MDIPILTPQLHQPKTSVGESYLRFQLNEDTPAVLLMKYVQEVLIISTGRITPIPNMPECILGLFNRRNRIFWAIDLAFMLTSQPVDASSQQYHVMIIRVGETPLSLIVREIKGTIRLVSDLQPLEEGTATIQPYLQGYIWQHQEKLLVLNAEAIVHSPSLYNY</sequence>
<evidence type="ECO:0000313" key="2">
    <source>
        <dbReference type="EMBL" id="MBE9190356.1"/>
    </source>
</evidence>
<keyword evidence="3" id="KW-1185">Reference proteome</keyword>
<dbReference type="SMART" id="SM00260">
    <property type="entry name" value="CheW"/>
    <property type="match status" value="1"/>
</dbReference>
<organism evidence="2 3">
    <name type="scientific">Gloeocapsopsis crepidinum LEGE 06123</name>
    <dbReference type="NCBI Taxonomy" id="588587"/>
    <lineage>
        <taxon>Bacteria</taxon>
        <taxon>Bacillati</taxon>
        <taxon>Cyanobacteriota</taxon>
        <taxon>Cyanophyceae</taxon>
        <taxon>Oscillatoriophycideae</taxon>
        <taxon>Chroococcales</taxon>
        <taxon>Chroococcaceae</taxon>
        <taxon>Gloeocapsopsis</taxon>
    </lineage>
</organism>
<dbReference type="InterPro" id="IPR039315">
    <property type="entry name" value="CheW"/>
</dbReference>
<dbReference type="Pfam" id="PF01584">
    <property type="entry name" value="CheW"/>
    <property type="match status" value="1"/>
</dbReference>
<name>A0ABR9UQ02_9CHRO</name>
<dbReference type="Gene3D" id="2.30.30.40">
    <property type="entry name" value="SH3 Domains"/>
    <property type="match status" value="1"/>
</dbReference>